<dbReference type="InterPro" id="IPR013767">
    <property type="entry name" value="PAS_fold"/>
</dbReference>
<evidence type="ECO:0000313" key="7">
    <source>
        <dbReference type="Proteomes" id="UP000010384"/>
    </source>
</evidence>
<dbReference type="PATRIC" id="fig|251229.3.peg.2398"/>
<dbReference type="InterPro" id="IPR001789">
    <property type="entry name" value="Sig_transdc_resp-reg_receiver"/>
</dbReference>
<dbReference type="SUPFAM" id="SSF52172">
    <property type="entry name" value="CheY-like"/>
    <property type="match status" value="1"/>
</dbReference>
<dbReference type="PROSITE" id="PS50112">
    <property type="entry name" value="PAS"/>
    <property type="match status" value="1"/>
</dbReference>
<dbReference type="InterPro" id="IPR035965">
    <property type="entry name" value="PAS-like_dom_sf"/>
</dbReference>
<dbReference type="SMART" id="SM00091">
    <property type="entry name" value="PAS"/>
    <property type="match status" value="1"/>
</dbReference>
<sequence>MSDENFRGYIQLIHQQIAVLHNYMMQSSPPLQKKVTEALEEIAAALENLQLDIEEMQTSLEASAVVEEELFGQNQQAMQERQYYYDLFQFSPDAYLVTDSNGVILKANRAIATLLHVPQNYLVGKPLAVYIAQSDRMSFRALLNQLPFISDVQNWEINLCPRGGNSFAALLKVAQCLDDAGAIEALRIGVHDISEYKQVVTQPAFALNREDIPAQVTTPLTVLPHALDDLQVLVVDDEADAREFVTAVLESHGIRVTAVATAAAALEAMEQFHPDVLVSDIRMPYEDGYSLISKVRQLEAKKGWHIPAAALTAYLEEDRSKALAAGFESHLHKLAQPTELIEMVTRLAGRASTSTSAIRSTG</sequence>
<dbReference type="PANTHER" id="PTHR44591:SF3">
    <property type="entry name" value="RESPONSE REGULATORY DOMAIN-CONTAINING PROTEIN"/>
    <property type="match status" value="1"/>
</dbReference>
<gene>
    <name evidence="6" type="ORF">Chro_2030</name>
</gene>
<dbReference type="InterPro" id="IPR050595">
    <property type="entry name" value="Bact_response_regulator"/>
</dbReference>
<dbReference type="InterPro" id="IPR011006">
    <property type="entry name" value="CheY-like_superfamily"/>
</dbReference>
<dbReference type="GO" id="GO:0000160">
    <property type="term" value="P:phosphorelay signal transduction system"/>
    <property type="evidence" value="ECO:0007669"/>
    <property type="project" value="InterPro"/>
</dbReference>
<dbReference type="Pfam" id="PF00072">
    <property type="entry name" value="Response_reg"/>
    <property type="match status" value="1"/>
</dbReference>
<dbReference type="GO" id="GO:0006355">
    <property type="term" value="P:regulation of DNA-templated transcription"/>
    <property type="evidence" value="ECO:0007669"/>
    <property type="project" value="InterPro"/>
</dbReference>
<name>K9TXH5_CHRTP</name>
<evidence type="ECO:0000313" key="6">
    <source>
        <dbReference type="EMBL" id="AFY87537.1"/>
    </source>
</evidence>
<dbReference type="RefSeq" id="WP_015154085.1">
    <property type="nucleotide sequence ID" value="NC_019695.1"/>
</dbReference>
<protein>
    <submittedName>
        <fullName evidence="6">Putative PAS/PAC sensor protein</fullName>
    </submittedName>
</protein>
<proteinExistence type="predicted"/>
<dbReference type="InterPro" id="IPR000014">
    <property type="entry name" value="PAS"/>
</dbReference>
<dbReference type="SMART" id="SM00448">
    <property type="entry name" value="REC"/>
    <property type="match status" value="1"/>
</dbReference>
<feature type="coiled-coil region" evidence="3">
    <location>
        <begin position="32"/>
        <end position="59"/>
    </location>
</feature>
<keyword evidence="7" id="KW-1185">Reference proteome</keyword>
<dbReference type="AlphaFoldDB" id="K9TXH5"/>
<dbReference type="Proteomes" id="UP000010384">
    <property type="component" value="Chromosome"/>
</dbReference>
<dbReference type="EMBL" id="CP003597">
    <property type="protein sequence ID" value="AFY87537.1"/>
    <property type="molecule type" value="Genomic_DNA"/>
</dbReference>
<dbReference type="eggNOG" id="COG0784">
    <property type="taxonomic scope" value="Bacteria"/>
</dbReference>
<feature type="modified residue" description="4-aspartylphosphate" evidence="2">
    <location>
        <position position="280"/>
    </location>
</feature>
<evidence type="ECO:0000256" key="1">
    <source>
        <dbReference type="ARBA" id="ARBA00022553"/>
    </source>
</evidence>
<accession>K9TXH5</accession>
<dbReference type="CDD" id="cd00130">
    <property type="entry name" value="PAS"/>
    <property type="match status" value="1"/>
</dbReference>
<evidence type="ECO:0000259" key="4">
    <source>
        <dbReference type="PROSITE" id="PS50110"/>
    </source>
</evidence>
<evidence type="ECO:0000256" key="2">
    <source>
        <dbReference type="PROSITE-ProRule" id="PRU00169"/>
    </source>
</evidence>
<keyword evidence="1 2" id="KW-0597">Phosphoprotein</keyword>
<dbReference type="OrthoDB" id="511602at2"/>
<dbReference type="Pfam" id="PF00989">
    <property type="entry name" value="PAS"/>
    <property type="match status" value="1"/>
</dbReference>
<dbReference type="Gene3D" id="3.40.50.2300">
    <property type="match status" value="1"/>
</dbReference>
<dbReference type="Gene3D" id="3.30.450.20">
    <property type="entry name" value="PAS domain"/>
    <property type="match status" value="1"/>
</dbReference>
<evidence type="ECO:0000256" key="3">
    <source>
        <dbReference type="SAM" id="Coils"/>
    </source>
</evidence>
<feature type="domain" description="Response regulatory" evidence="4">
    <location>
        <begin position="231"/>
        <end position="348"/>
    </location>
</feature>
<evidence type="ECO:0000259" key="5">
    <source>
        <dbReference type="PROSITE" id="PS50112"/>
    </source>
</evidence>
<dbReference type="NCBIfam" id="TIGR00229">
    <property type="entry name" value="sensory_box"/>
    <property type="match status" value="1"/>
</dbReference>
<keyword evidence="3" id="KW-0175">Coiled coil</keyword>
<dbReference type="SUPFAM" id="SSF55785">
    <property type="entry name" value="PYP-like sensor domain (PAS domain)"/>
    <property type="match status" value="1"/>
</dbReference>
<dbReference type="PANTHER" id="PTHR44591">
    <property type="entry name" value="STRESS RESPONSE REGULATOR PROTEIN 1"/>
    <property type="match status" value="1"/>
</dbReference>
<organism evidence="6 7">
    <name type="scientific">Chroococcidiopsis thermalis (strain PCC 7203)</name>
    <dbReference type="NCBI Taxonomy" id="251229"/>
    <lineage>
        <taxon>Bacteria</taxon>
        <taxon>Bacillati</taxon>
        <taxon>Cyanobacteriota</taxon>
        <taxon>Cyanophyceae</taxon>
        <taxon>Chroococcidiopsidales</taxon>
        <taxon>Chroococcidiopsidaceae</taxon>
        <taxon>Chroococcidiopsis</taxon>
    </lineage>
</organism>
<dbReference type="KEGG" id="cthe:Chro_2030"/>
<feature type="domain" description="PAS" evidence="5">
    <location>
        <begin position="80"/>
        <end position="145"/>
    </location>
</feature>
<dbReference type="STRING" id="251229.Chro_2030"/>
<dbReference type="InParanoid" id="K9TXH5"/>
<dbReference type="HOGENOM" id="CLU_825765_0_0_3"/>
<reference evidence="6 7" key="1">
    <citation type="submission" date="2012-06" db="EMBL/GenBank/DDBJ databases">
        <title>Finished chromosome of genome of Chroococcidiopsis thermalis PCC 7203.</title>
        <authorList>
            <consortium name="US DOE Joint Genome Institute"/>
            <person name="Gugger M."/>
            <person name="Coursin T."/>
            <person name="Rippka R."/>
            <person name="Tandeau De Marsac N."/>
            <person name="Huntemann M."/>
            <person name="Wei C.-L."/>
            <person name="Han J."/>
            <person name="Detter J.C."/>
            <person name="Han C."/>
            <person name="Tapia R."/>
            <person name="Davenport K."/>
            <person name="Daligault H."/>
            <person name="Erkkila T."/>
            <person name="Gu W."/>
            <person name="Munk A.C.C."/>
            <person name="Teshima H."/>
            <person name="Xu Y."/>
            <person name="Chain P."/>
            <person name="Chen A."/>
            <person name="Krypides N."/>
            <person name="Mavromatis K."/>
            <person name="Markowitz V."/>
            <person name="Szeto E."/>
            <person name="Ivanova N."/>
            <person name="Mikhailova N."/>
            <person name="Ovchinnikova G."/>
            <person name="Pagani I."/>
            <person name="Pati A."/>
            <person name="Goodwin L."/>
            <person name="Peters L."/>
            <person name="Pitluck S."/>
            <person name="Woyke T."/>
            <person name="Kerfeld C."/>
        </authorList>
    </citation>
    <scope>NUCLEOTIDE SEQUENCE [LARGE SCALE GENOMIC DNA]</scope>
    <source>
        <strain evidence="6 7">PCC 7203</strain>
    </source>
</reference>
<dbReference type="PROSITE" id="PS50110">
    <property type="entry name" value="RESPONSE_REGULATORY"/>
    <property type="match status" value="1"/>
</dbReference>